<dbReference type="CDD" id="cd20074">
    <property type="entry name" value="XPF_nuclease_Mus81"/>
    <property type="match status" value="1"/>
</dbReference>
<keyword evidence="11 14" id="KW-0234">DNA repair</keyword>
<dbReference type="InterPro" id="IPR010996">
    <property type="entry name" value="HHH_MUS81"/>
</dbReference>
<dbReference type="Proteomes" id="UP000243876">
    <property type="component" value="Unassembled WGS sequence"/>
</dbReference>
<evidence type="ECO:0000256" key="7">
    <source>
        <dbReference type="ARBA" id="ARBA00022763"/>
    </source>
</evidence>
<gene>
    <name evidence="17" type="primary">SPOSA6832_01952</name>
</gene>
<dbReference type="OrthoDB" id="5963188at2759"/>
<sequence length="1087" mass="120247">MPPKQQAGNPEWLEWVEGLAAKSEERGEKSAQTYKKVSLILRRVPCRTSWWGSCALTSSPQAARSLRECPVSFTHPDQALQLSGVGPKIVKYITDKLREKCEKEGLPMPDPAPSKPRAQKAPGKKKRSVEDEEAEFEAQRDARRQRTNGQAGPSNLTPAFSFQAHPDGHFSNLRDVEMSDDDGRSGPSAAKGKGKAKDYIPRQNSGAYAIILALYKNANFDEHRVWTTKAKIMQDGQEFSATPFDTGTAMRGGQAPGGQSYTYSAWSGMATRDIRPLISPLSVDSLTKKELVETDNKRPLKYALTEEGYTLAEKLLEAAGLPRHVQQPSSSGLYDHPSSSGSGAPPWAGSVRVPGGRPSIHAAAPRRRSPTPPLFRAVDDDPESYAQMRQAIELSRRENMSLSSQGDDPVAQLARQAARAVEVGPPELLQRQPSSPSSLLDGKRAATGLYATRPPKTVEAPSIANVGEQHLRLLLPRRRSIRARAHLRLPLLTSHDKRVRRRDQAEVSQTDDTSEIIYRIEYRVAQDLHPIVRGLRKVAALTRSKPLPGGTTKSAYMRERVSNEVAPGFPESTIGGAETKVAAPQKKVDPLLSLLADYKAFPKQSKDAMYAPPAEIRRLGADPFAPLAPVLPPSLSALGKPASSFSKPQANTSATAVQLVAGPSNSCKTAPQGPARPSQSASLSPKRPRSSASALLADVPRPLGRTSSQNPLQASFERVPGQLIVNRHPLDPVRDHVSTTAYSFASFQPGIWPAGSFKVYLIVDSREGTREQGKRIELCEKMEREGVPVDQKMLPLGDMLWVARKVDGAGRPTGEQDVVLDAIVERKRLDDLCSSIIDGRYIAQKIRLKDSGISHRIYLIEKYDVAAQSRQMLSRSIDEKFGKQIWTCKSQLQVNDGFYVHESANINDTINYLKKRTQVMAELYENTDLRIIPDNLIDRPSYLSFQQHLRSTQPSHRYLIFYPSFCDLNKPDAALTLRTQWAGMIQRVSGVSAEKAVQFLKRWETPIQFFEEAVRHEREVEEENAALDREEADAGGGGATKKRGQPKRRRKEDFVTEELEDGGTRGIKAKLGGKIFELFTTRRKYQS</sequence>
<dbReference type="EC" id="3.1.22.-" evidence="14"/>
<dbReference type="SUPFAM" id="SSF52980">
    <property type="entry name" value="Restriction endonuclease-like"/>
    <property type="match status" value="1"/>
</dbReference>
<dbReference type="GO" id="GO:0000712">
    <property type="term" value="P:resolution of meiotic recombination intermediates"/>
    <property type="evidence" value="ECO:0007669"/>
    <property type="project" value="TreeGrafter"/>
</dbReference>
<keyword evidence="6 14" id="KW-0255">Endonuclease</keyword>
<dbReference type="PANTHER" id="PTHR13451">
    <property type="entry name" value="CLASS II CROSSOVER JUNCTION ENDONUCLEASE MUS81"/>
    <property type="match status" value="1"/>
</dbReference>
<evidence type="ECO:0000256" key="15">
    <source>
        <dbReference type="SAM" id="MobiDB-lite"/>
    </source>
</evidence>
<dbReference type="Gene3D" id="1.10.150.670">
    <property type="entry name" value="Crossover junction endonuclease EME1, DNA-binding domain"/>
    <property type="match status" value="1"/>
</dbReference>
<name>A0A0D6EK96_SPOSA</name>
<dbReference type="GO" id="GO:0031573">
    <property type="term" value="P:mitotic intra-S DNA damage checkpoint signaling"/>
    <property type="evidence" value="ECO:0007669"/>
    <property type="project" value="TreeGrafter"/>
</dbReference>
<keyword evidence="7 14" id="KW-0227">DNA damage</keyword>
<keyword evidence="10 14" id="KW-0233">DNA recombination</keyword>
<evidence type="ECO:0000256" key="14">
    <source>
        <dbReference type="RuleBase" id="RU369042"/>
    </source>
</evidence>
<evidence type="ECO:0000256" key="6">
    <source>
        <dbReference type="ARBA" id="ARBA00022759"/>
    </source>
</evidence>
<keyword evidence="5 14" id="KW-0479">Metal-binding</keyword>
<dbReference type="InterPro" id="IPR011335">
    <property type="entry name" value="Restrct_endonuc-II-like"/>
</dbReference>
<dbReference type="Pfam" id="PF14716">
    <property type="entry name" value="HHH_8"/>
    <property type="match status" value="1"/>
</dbReference>
<evidence type="ECO:0000313" key="18">
    <source>
        <dbReference type="Proteomes" id="UP000243876"/>
    </source>
</evidence>
<feature type="compositionally biased region" description="Basic and acidic residues" evidence="15">
    <location>
        <begin position="166"/>
        <end position="184"/>
    </location>
</feature>
<feature type="region of interest" description="Disordered" evidence="15">
    <location>
        <begin position="103"/>
        <end position="199"/>
    </location>
</feature>
<dbReference type="SUPFAM" id="SSF47802">
    <property type="entry name" value="DNA polymerase beta, N-terminal domain-like"/>
    <property type="match status" value="1"/>
</dbReference>
<keyword evidence="12 14" id="KW-0539">Nucleus</keyword>
<proteinExistence type="inferred from homology"/>
<protein>
    <recommendedName>
        <fullName evidence="14">Crossover junction endonuclease MUS81</fullName>
        <ecNumber evidence="14">3.1.22.-</ecNumber>
    </recommendedName>
</protein>
<dbReference type="InterPro" id="IPR036388">
    <property type="entry name" value="WH-like_DNA-bd_sf"/>
</dbReference>
<evidence type="ECO:0000313" key="17">
    <source>
        <dbReference type="EMBL" id="CEQ40326.1"/>
    </source>
</evidence>
<dbReference type="GO" id="GO:0003677">
    <property type="term" value="F:DNA binding"/>
    <property type="evidence" value="ECO:0007669"/>
    <property type="project" value="UniProtKB-UniRule"/>
</dbReference>
<dbReference type="GO" id="GO:0048476">
    <property type="term" value="C:Holliday junction resolvase complex"/>
    <property type="evidence" value="ECO:0007669"/>
    <property type="project" value="UniProtKB-UniRule"/>
</dbReference>
<comment type="function">
    <text evidence="14">Interacts with EME1 to form a DNA structure-specific endonuclease with substrate preference for branched DNA structures with a 5'-end at the branch nick. Typical substrates include 3'-flap structures, D-loops, replication forks and nicked Holliday junctions. May be required in mitosis for the processing of stalled or collapsed replication fork intermediates. May be required in meiosis for the repair of meiosis-specific double strand breaks subsequent to single-end invasion (SEI).</text>
</comment>
<dbReference type="GO" id="GO:0005634">
    <property type="term" value="C:nucleus"/>
    <property type="evidence" value="ECO:0007669"/>
    <property type="project" value="UniProtKB-SubCell"/>
</dbReference>
<dbReference type="InterPro" id="IPR047417">
    <property type="entry name" value="WHD_MUS81"/>
</dbReference>
<evidence type="ECO:0000256" key="9">
    <source>
        <dbReference type="ARBA" id="ARBA00022842"/>
    </source>
</evidence>
<keyword evidence="13" id="KW-0469">Meiosis</keyword>
<evidence type="ECO:0000256" key="3">
    <source>
        <dbReference type="ARBA" id="ARBA00010015"/>
    </source>
</evidence>
<keyword evidence="18" id="KW-1185">Reference proteome</keyword>
<dbReference type="GO" id="GO:0000727">
    <property type="term" value="P:double-strand break repair via break-induced replication"/>
    <property type="evidence" value="ECO:0007669"/>
    <property type="project" value="UniProtKB-UniRule"/>
</dbReference>
<comment type="subcellular location">
    <subcellularLocation>
        <location evidence="2 14">Nucleus</location>
    </subcellularLocation>
</comment>
<dbReference type="GO" id="GO:0006308">
    <property type="term" value="P:DNA catabolic process"/>
    <property type="evidence" value="ECO:0007669"/>
    <property type="project" value="UniProtKB-UniRule"/>
</dbReference>
<evidence type="ECO:0000256" key="1">
    <source>
        <dbReference type="ARBA" id="ARBA00001946"/>
    </source>
</evidence>
<feature type="compositionally biased region" description="Basic residues" evidence="15">
    <location>
        <begin position="1040"/>
        <end position="1050"/>
    </location>
</feature>
<dbReference type="GO" id="GO:0046872">
    <property type="term" value="F:metal ion binding"/>
    <property type="evidence" value="ECO:0007669"/>
    <property type="project" value="UniProtKB-UniRule"/>
</dbReference>
<dbReference type="Gene3D" id="3.40.50.10130">
    <property type="match status" value="1"/>
</dbReference>
<evidence type="ECO:0000259" key="16">
    <source>
        <dbReference type="SMART" id="SM00891"/>
    </source>
</evidence>
<feature type="region of interest" description="Disordered" evidence="15">
    <location>
        <begin position="324"/>
        <end position="379"/>
    </location>
</feature>
<comment type="cofactor">
    <cofactor evidence="1 14">
        <name>Mg(2+)</name>
        <dbReference type="ChEBI" id="CHEBI:18420"/>
    </cofactor>
</comment>
<feature type="non-terminal residue" evidence="17">
    <location>
        <position position="1"/>
    </location>
</feature>
<feature type="region of interest" description="Disordered" evidence="15">
    <location>
        <begin position="1020"/>
        <end position="1062"/>
    </location>
</feature>
<dbReference type="Gene3D" id="1.10.150.110">
    <property type="entry name" value="DNA polymerase beta, N-terminal domain-like"/>
    <property type="match status" value="1"/>
</dbReference>
<dbReference type="Gene3D" id="1.10.10.10">
    <property type="entry name" value="Winged helix-like DNA-binding domain superfamily/Winged helix DNA-binding domain"/>
    <property type="match status" value="1"/>
</dbReference>
<dbReference type="Pfam" id="PF02732">
    <property type="entry name" value="ERCC4"/>
    <property type="match status" value="1"/>
</dbReference>
<dbReference type="Pfam" id="PF21136">
    <property type="entry name" value="WHD_MUS81"/>
    <property type="match status" value="1"/>
</dbReference>
<evidence type="ECO:0000256" key="11">
    <source>
        <dbReference type="ARBA" id="ARBA00023204"/>
    </source>
</evidence>
<dbReference type="InterPro" id="IPR033309">
    <property type="entry name" value="Mus81"/>
</dbReference>
<accession>A0A0D6EK96</accession>
<feature type="domain" description="ERCC4" evidence="16">
    <location>
        <begin position="760"/>
        <end position="864"/>
    </location>
</feature>
<evidence type="ECO:0000256" key="5">
    <source>
        <dbReference type="ARBA" id="ARBA00022723"/>
    </source>
</evidence>
<feature type="compositionally biased region" description="Acidic residues" evidence="15">
    <location>
        <begin position="1020"/>
        <end position="1033"/>
    </location>
</feature>
<keyword evidence="9 14" id="KW-0460">Magnesium</keyword>
<dbReference type="GO" id="GO:0048257">
    <property type="term" value="F:3'-flap endonuclease activity"/>
    <property type="evidence" value="ECO:0007669"/>
    <property type="project" value="TreeGrafter"/>
</dbReference>
<dbReference type="InterPro" id="IPR042530">
    <property type="entry name" value="EME1/EME2_C"/>
</dbReference>
<evidence type="ECO:0000256" key="4">
    <source>
        <dbReference type="ARBA" id="ARBA00022722"/>
    </source>
</evidence>
<keyword evidence="4 14" id="KW-0540">Nuclease</keyword>
<comment type="subunit">
    <text evidence="14">Interacts with EME1.</text>
</comment>
<comment type="similarity">
    <text evidence="3 14">Belongs to the XPF family.</text>
</comment>
<organism evidence="17 18">
    <name type="scientific">Sporidiobolus salmonicolor</name>
    <name type="common">Yeast-like fungus</name>
    <name type="synonym">Sporobolomyces salmonicolor</name>
    <dbReference type="NCBI Taxonomy" id="5005"/>
    <lineage>
        <taxon>Eukaryota</taxon>
        <taxon>Fungi</taxon>
        <taxon>Dikarya</taxon>
        <taxon>Basidiomycota</taxon>
        <taxon>Pucciniomycotina</taxon>
        <taxon>Microbotryomycetes</taxon>
        <taxon>Sporidiobolales</taxon>
        <taxon>Sporidiobolaceae</taxon>
        <taxon>Sporobolomyces</taxon>
    </lineage>
</organism>
<keyword evidence="8 14" id="KW-0378">Hydrolase</keyword>
<dbReference type="EMBL" id="CENE01000006">
    <property type="protein sequence ID" value="CEQ40326.1"/>
    <property type="molecule type" value="Genomic_DNA"/>
</dbReference>
<feature type="region of interest" description="Disordered" evidence="15">
    <location>
        <begin position="663"/>
        <end position="715"/>
    </location>
</feature>
<feature type="compositionally biased region" description="Polar residues" evidence="15">
    <location>
        <begin position="147"/>
        <end position="160"/>
    </location>
</feature>
<dbReference type="SMART" id="SM00891">
    <property type="entry name" value="ERCC4"/>
    <property type="match status" value="1"/>
</dbReference>
<dbReference type="InterPro" id="IPR047416">
    <property type="entry name" value="XPF_nuclease_Mus81"/>
</dbReference>
<dbReference type="CDD" id="cd21036">
    <property type="entry name" value="WH_MUS81"/>
    <property type="match status" value="1"/>
</dbReference>
<dbReference type="PANTHER" id="PTHR13451:SF0">
    <property type="entry name" value="CROSSOVER JUNCTION ENDONUCLEASE MUS81"/>
    <property type="match status" value="1"/>
</dbReference>
<evidence type="ECO:0000256" key="2">
    <source>
        <dbReference type="ARBA" id="ARBA00004123"/>
    </source>
</evidence>
<dbReference type="InterPro" id="IPR006166">
    <property type="entry name" value="ERCC4_domain"/>
</dbReference>
<evidence type="ECO:0000256" key="10">
    <source>
        <dbReference type="ARBA" id="ARBA00023172"/>
    </source>
</evidence>
<evidence type="ECO:0000256" key="13">
    <source>
        <dbReference type="ARBA" id="ARBA00023254"/>
    </source>
</evidence>
<dbReference type="GO" id="GO:0008821">
    <property type="term" value="F:crossover junction DNA endonuclease activity"/>
    <property type="evidence" value="ECO:0007669"/>
    <property type="project" value="UniProtKB-UniRule"/>
</dbReference>
<evidence type="ECO:0000256" key="12">
    <source>
        <dbReference type="ARBA" id="ARBA00023242"/>
    </source>
</evidence>
<dbReference type="AlphaFoldDB" id="A0A0D6EK96"/>
<reference evidence="18" key="1">
    <citation type="submission" date="2015-02" db="EMBL/GenBank/DDBJ databases">
        <authorList>
            <person name="Gon?alves P."/>
        </authorList>
    </citation>
    <scope>NUCLEOTIDE SEQUENCE [LARGE SCALE GENOMIC DNA]</scope>
</reference>
<evidence type="ECO:0000256" key="8">
    <source>
        <dbReference type="ARBA" id="ARBA00022801"/>
    </source>
</evidence>
<dbReference type="InterPro" id="IPR027421">
    <property type="entry name" value="DNA_pol_lamdba_lyase_dom_sf"/>
</dbReference>
<feature type="compositionally biased region" description="Low complexity" evidence="15">
    <location>
        <begin position="337"/>
        <end position="350"/>
    </location>
</feature>